<dbReference type="SUPFAM" id="SSF52058">
    <property type="entry name" value="L domain-like"/>
    <property type="match status" value="1"/>
</dbReference>
<dbReference type="Gene3D" id="3.80.10.10">
    <property type="entry name" value="Ribonuclease Inhibitor"/>
    <property type="match status" value="4"/>
</dbReference>
<accession>A0A6J0B8M2</accession>
<evidence type="ECO:0000313" key="7">
    <source>
        <dbReference type="RefSeq" id="XP_015510520.1"/>
    </source>
</evidence>
<gene>
    <name evidence="7 8 9 10" type="primary">LOC107217483</name>
</gene>
<dbReference type="RefSeq" id="XP_015510520.1">
    <property type="nucleotide sequence ID" value="XM_015655034.1"/>
</dbReference>
<sequence length="1102" mass="126638">MTSKMTKSHIFTSFVLAFLATVSSANADGGKCEMLLPQDGRSIVYSCVEATLDHLQSIPSEAEWMQFSVSKLPNIPKGAFSRFNLRRLSFYNCDVRHIDPEAFEGLVNLRWLTFYGLTVNVIRASWFKGLTSLTHLSMENNQIMYIEPTVFLRIPNLEYLNIENNELSCLPYHALTPLRKLRNMRTRKNPWLCNCYMELVVWMANRQINMGAKDALSKFKYECMEDFGPRSSISELHTYKWTALSSEKYQKMYKNASSSQTEYVSLSSTELSRIPDNTESINFERTKIRMIEDFAFFRFGNSLRSLNFSSCSINQIEPEAFVGLSKLEQLVLFNNSINEVKSEWFKDLYGLKELVLDGNSITHIPQSLFQSLRNIETLNLNGNKIQCLSTDSFSFLKKLKRVNIEDNPWVCNCQKEFRAWLDKKQIGYKMSTGKCTIEKIEKNLHRSETEYESGVNEHKSESVVTEIKNQEAETTHGSVIQSNEGFPTHFGNYHEEQNEEIAKNEAQHEQNKKITSYEHYLNITERQQQQSEYKMQQQHSQKTVQQQQSEYKMQQQHSQQTMQQQQQQELIQPQSQQTIQMQEHREQNWKTHNWEYKPRPQTGCTALGTNLDSVTEISRKDFGPPGDCRIVKSRWSFVRISYLCSDATLSNLSRIPEQAESITVQNSVIPHLLDNTFARFGCNLRVLELINCSIQHITPRAFAGLVNLQELNLNLNYITEVRTSWFEAIPSLRRLSLSCNHIQRVENGVFFLLKKLEYLEIRNNRLNSIGTESVSSMSSMRVMAIDNNPWSCLNLHKLVEWMDSRDIYYDKNRLKLGSHWDCIGSTTVYSRDGSNVTTGGIPGSTSTTSPTLPSLPPPPPHPLRSYRCTFDLNSQYGINSRECVGGDLHVLEEIPSNAERIKITNAMIPQLPADAFARFANLRELLFYNCSIEDIDQFAFRGLRKLQLLTLVDNRIPIVRSAWFSELNALTKLQLARNSVTEIEADTFSHLQNLQELSLKDNKIDCIYTESLSPLKNLKVASFEENPWKWGCLKGLEDFVQRRNVSATKFDTYHGRVINCGICYTKESTAAPITNSKGTTNTSTSAVNVICVSIAMLIFTKF</sequence>
<dbReference type="AlphaFoldDB" id="A0A6J0B8M2"/>
<dbReference type="InterPro" id="IPR003591">
    <property type="entry name" value="Leu-rich_rpt_typical-subtyp"/>
</dbReference>
<dbReference type="PANTHER" id="PTHR24369">
    <property type="entry name" value="ANTIGEN BSP, PUTATIVE-RELATED"/>
    <property type="match status" value="1"/>
</dbReference>
<evidence type="ECO:0000313" key="10">
    <source>
        <dbReference type="RefSeq" id="XP_046590611.1"/>
    </source>
</evidence>
<dbReference type="GO" id="GO:0005886">
    <property type="term" value="C:plasma membrane"/>
    <property type="evidence" value="ECO:0007669"/>
    <property type="project" value="TreeGrafter"/>
</dbReference>
<dbReference type="Proteomes" id="UP000829291">
    <property type="component" value="Chromosome 3"/>
</dbReference>
<evidence type="ECO:0000256" key="2">
    <source>
        <dbReference type="ARBA" id="ARBA00022729"/>
    </source>
</evidence>
<keyword evidence="6" id="KW-1185">Reference proteome</keyword>
<keyword evidence="1" id="KW-0433">Leucine-rich repeat</keyword>
<proteinExistence type="predicted"/>
<dbReference type="InterPro" id="IPR032675">
    <property type="entry name" value="LRR_dom_sf"/>
</dbReference>
<dbReference type="InterPro" id="IPR001611">
    <property type="entry name" value="Leu-rich_rpt"/>
</dbReference>
<dbReference type="FunFam" id="3.80.10.10:FF:001360">
    <property type="entry name" value="Uncharacterized protein"/>
    <property type="match status" value="1"/>
</dbReference>
<evidence type="ECO:0000256" key="4">
    <source>
        <dbReference type="SAM" id="MobiDB-lite"/>
    </source>
</evidence>
<dbReference type="RefSeq" id="XP_046590610.1">
    <property type="nucleotide sequence ID" value="XM_046734654.1"/>
</dbReference>
<feature type="region of interest" description="Disordered" evidence="4">
    <location>
        <begin position="834"/>
        <end position="858"/>
    </location>
</feature>
<dbReference type="GeneID" id="107217483"/>
<dbReference type="OrthoDB" id="676979at2759"/>
<feature type="chain" id="PRO_5044636860" evidence="5">
    <location>
        <begin position="28"/>
        <end position="1102"/>
    </location>
</feature>
<reference evidence="7 8" key="1">
    <citation type="submission" date="2025-04" db="UniProtKB">
        <authorList>
            <consortium name="RefSeq"/>
        </authorList>
    </citation>
    <scope>IDENTIFICATION</scope>
    <source>
        <tissue evidence="9 10">Thorax and Abdomen</tissue>
        <tissue evidence="7 8">Whole body</tissue>
    </source>
</reference>
<dbReference type="SMART" id="SM00365">
    <property type="entry name" value="LRR_SD22"/>
    <property type="match status" value="4"/>
</dbReference>
<dbReference type="SUPFAM" id="SSF52047">
    <property type="entry name" value="RNI-like"/>
    <property type="match status" value="1"/>
</dbReference>
<dbReference type="PANTHER" id="PTHR24369:SF210">
    <property type="entry name" value="CHAOPTIN-RELATED"/>
    <property type="match status" value="1"/>
</dbReference>
<dbReference type="KEGG" id="nlo:107217483"/>
<organism evidence="6 8">
    <name type="scientific">Neodiprion lecontei</name>
    <name type="common">Redheaded pine sawfly</name>
    <dbReference type="NCBI Taxonomy" id="441921"/>
    <lineage>
        <taxon>Eukaryota</taxon>
        <taxon>Metazoa</taxon>
        <taxon>Ecdysozoa</taxon>
        <taxon>Arthropoda</taxon>
        <taxon>Hexapoda</taxon>
        <taxon>Insecta</taxon>
        <taxon>Pterygota</taxon>
        <taxon>Neoptera</taxon>
        <taxon>Endopterygota</taxon>
        <taxon>Hymenoptera</taxon>
        <taxon>Tenthredinoidea</taxon>
        <taxon>Diprionidae</taxon>
        <taxon>Diprioninae</taxon>
        <taxon>Neodiprion</taxon>
    </lineage>
</organism>
<feature type="compositionally biased region" description="Low complexity" evidence="4">
    <location>
        <begin position="837"/>
        <end position="852"/>
    </location>
</feature>
<dbReference type="SMART" id="SM00369">
    <property type="entry name" value="LRR_TYP"/>
    <property type="match status" value="15"/>
</dbReference>
<keyword evidence="3" id="KW-0677">Repeat</keyword>
<evidence type="ECO:0000256" key="3">
    <source>
        <dbReference type="ARBA" id="ARBA00022737"/>
    </source>
</evidence>
<feature type="region of interest" description="Disordered" evidence="4">
    <location>
        <begin position="527"/>
        <end position="574"/>
    </location>
</feature>
<dbReference type="RefSeq" id="XP_015510521.1">
    <property type="nucleotide sequence ID" value="XM_015655035.1"/>
</dbReference>
<dbReference type="PROSITE" id="PS51450">
    <property type="entry name" value="LRR"/>
    <property type="match status" value="5"/>
</dbReference>
<evidence type="ECO:0000256" key="5">
    <source>
        <dbReference type="SAM" id="SignalP"/>
    </source>
</evidence>
<dbReference type="InterPro" id="IPR050541">
    <property type="entry name" value="LRR_TM_domain-containing"/>
</dbReference>
<evidence type="ECO:0000313" key="8">
    <source>
        <dbReference type="RefSeq" id="XP_015510521.1"/>
    </source>
</evidence>
<protein>
    <submittedName>
        <fullName evidence="9 10">Slit homolog 2 protein isoform X1</fullName>
    </submittedName>
    <submittedName>
        <fullName evidence="7 8">Slit homolog 2 protein-like</fullName>
    </submittedName>
</protein>
<keyword evidence="2 5" id="KW-0732">Signal</keyword>
<dbReference type="RefSeq" id="XP_046590611.1">
    <property type="nucleotide sequence ID" value="XM_046734655.1"/>
</dbReference>
<dbReference type="Pfam" id="PF13855">
    <property type="entry name" value="LRR_8"/>
    <property type="match status" value="5"/>
</dbReference>
<feature type="signal peptide" evidence="5">
    <location>
        <begin position="1"/>
        <end position="27"/>
    </location>
</feature>
<evidence type="ECO:0000313" key="9">
    <source>
        <dbReference type="RefSeq" id="XP_046590610.1"/>
    </source>
</evidence>
<evidence type="ECO:0000313" key="6">
    <source>
        <dbReference type="Proteomes" id="UP000829291"/>
    </source>
</evidence>
<name>A0A6J0B8M2_NEOLC</name>
<evidence type="ECO:0000256" key="1">
    <source>
        <dbReference type="ARBA" id="ARBA00022614"/>
    </source>
</evidence>